<comment type="caution">
    <text evidence="2">The sequence shown here is derived from an EMBL/GenBank/DDBJ whole genome shotgun (WGS) entry which is preliminary data.</text>
</comment>
<protein>
    <submittedName>
        <fullName evidence="2">Uncharacterized protein</fullName>
    </submittedName>
</protein>
<reference evidence="2 3" key="1">
    <citation type="journal article" date="2019" name="Int. J. Syst. Evol. Microbiol.">
        <title>The Global Catalogue of Microorganisms (GCM) 10K type strain sequencing project: providing services to taxonomists for standard genome sequencing and annotation.</title>
        <authorList>
            <consortium name="The Broad Institute Genomics Platform"/>
            <consortium name="The Broad Institute Genome Sequencing Center for Infectious Disease"/>
            <person name="Wu L."/>
            <person name="Ma J."/>
        </authorList>
    </citation>
    <scope>NUCLEOTIDE SEQUENCE [LARGE SCALE GENOMIC DNA]</scope>
    <source>
        <strain evidence="2 3">JCM 4395</strain>
    </source>
</reference>
<dbReference type="Proteomes" id="UP001501777">
    <property type="component" value="Unassembled WGS sequence"/>
</dbReference>
<evidence type="ECO:0000313" key="3">
    <source>
        <dbReference type="Proteomes" id="UP001501777"/>
    </source>
</evidence>
<feature type="region of interest" description="Disordered" evidence="1">
    <location>
        <begin position="1"/>
        <end position="20"/>
    </location>
</feature>
<dbReference type="EMBL" id="BAAASG010000006">
    <property type="protein sequence ID" value="GAA2483254.1"/>
    <property type="molecule type" value="Genomic_DNA"/>
</dbReference>
<accession>A0ABN3LJ46</accession>
<keyword evidence="3" id="KW-1185">Reference proteome</keyword>
<evidence type="ECO:0000313" key="2">
    <source>
        <dbReference type="EMBL" id="GAA2483254.1"/>
    </source>
</evidence>
<evidence type="ECO:0000256" key="1">
    <source>
        <dbReference type="SAM" id="MobiDB-lite"/>
    </source>
</evidence>
<sequence length="104" mass="11175">MPPSSGSEVGGGPEDPAELSHVVPIAIGRLMPLVEGDLLREPDGPPVEALGETMLGEVLPPVCSASQHDWLALGSATTHRRARRHEQWLQLRVQGRQFPGVADR</sequence>
<organism evidence="2 3">
    <name type="scientific">Streptomyces longisporus</name>
    <dbReference type="NCBI Taxonomy" id="1948"/>
    <lineage>
        <taxon>Bacteria</taxon>
        <taxon>Bacillati</taxon>
        <taxon>Actinomycetota</taxon>
        <taxon>Actinomycetes</taxon>
        <taxon>Kitasatosporales</taxon>
        <taxon>Streptomycetaceae</taxon>
        <taxon>Streptomyces</taxon>
    </lineage>
</organism>
<name>A0ABN3LJ46_STRLO</name>
<gene>
    <name evidence="2" type="ORF">GCM10010276_20910</name>
</gene>
<proteinExistence type="predicted"/>